<comment type="pathway">
    <text evidence="2">Purine metabolism; 3',5'-cyclic di-GMP biosynthesis.</text>
</comment>
<evidence type="ECO:0000259" key="9">
    <source>
        <dbReference type="PROSITE" id="PS50110"/>
    </source>
</evidence>
<feature type="modified residue" description="4-aspartylphosphate" evidence="8">
    <location>
        <position position="194"/>
    </location>
</feature>
<keyword evidence="4" id="KW-0902">Two-component regulatory system</keyword>
<dbReference type="SMART" id="SM00448">
    <property type="entry name" value="REC"/>
    <property type="match status" value="2"/>
</dbReference>
<dbReference type="EMBL" id="QFVP01000001">
    <property type="protein sequence ID" value="THE42721.1"/>
    <property type="molecule type" value="Genomic_DNA"/>
</dbReference>
<dbReference type="SMART" id="SM00267">
    <property type="entry name" value="GGDEF"/>
    <property type="match status" value="1"/>
</dbReference>
<evidence type="ECO:0000256" key="3">
    <source>
        <dbReference type="ARBA" id="ARBA00012528"/>
    </source>
</evidence>
<feature type="domain" description="Response regulatory" evidence="9">
    <location>
        <begin position="271"/>
        <end position="387"/>
    </location>
</feature>
<feature type="modified residue" description="4-aspartylphosphate" evidence="8">
    <location>
        <position position="320"/>
    </location>
</feature>
<dbReference type="InterPro" id="IPR050469">
    <property type="entry name" value="Diguanylate_Cyclase"/>
</dbReference>
<dbReference type="SUPFAM" id="SSF47226">
    <property type="entry name" value="Histidine-containing phosphotransfer domain, HPT domain"/>
    <property type="match status" value="1"/>
</dbReference>
<dbReference type="PROSITE" id="PS50887">
    <property type="entry name" value="GGDEF"/>
    <property type="match status" value="1"/>
</dbReference>
<comment type="cofactor">
    <cofactor evidence="1">
        <name>Mg(2+)</name>
        <dbReference type="ChEBI" id="CHEBI:18420"/>
    </cofactor>
</comment>
<dbReference type="InterPro" id="IPR011006">
    <property type="entry name" value="CheY-like_superfamily"/>
</dbReference>
<protein>
    <recommendedName>
        <fullName evidence="3">diguanylate cyclase</fullName>
        <ecNumber evidence="3">2.7.7.65</ecNumber>
    </recommendedName>
</protein>
<dbReference type="Gene3D" id="3.40.50.2300">
    <property type="match status" value="2"/>
</dbReference>
<feature type="domain" description="HPt" evidence="11">
    <location>
        <begin position="13"/>
        <end position="120"/>
    </location>
</feature>
<proteinExistence type="predicted"/>
<keyword evidence="5" id="KW-0342">GTP-binding</keyword>
<evidence type="ECO:0000256" key="7">
    <source>
        <dbReference type="PROSITE-ProRule" id="PRU00110"/>
    </source>
</evidence>
<keyword evidence="5" id="KW-0547">Nucleotide-binding</keyword>
<dbReference type="Pfam" id="PF00072">
    <property type="entry name" value="Response_reg"/>
    <property type="match status" value="2"/>
</dbReference>
<dbReference type="PANTHER" id="PTHR45138:SF9">
    <property type="entry name" value="DIGUANYLATE CYCLASE DGCM-RELATED"/>
    <property type="match status" value="1"/>
</dbReference>
<dbReference type="CDD" id="cd00088">
    <property type="entry name" value="HPT"/>
    <property type="match status" value="1"/>
</dbReference>
<comment type="catalytic activity">
    <reaction evidence="6">
        <text>2 GTP = 3',3'-c-di-GMP + 2 diphosphate</text>
        <dbReference type="Rhea" id="RHEA:24898"/>
        <dbReference type="ChEBI" id="CHEBI:33019"/>
        <dbReference type="ChEBI" id="CHEBI:37565"/>
        <dbReference type="ChEBI" id="CHEBI:58805"/>
        <dbReference type="EC" id="2.7.7.65"/>
    </reaction>
</comment>
<evidence type="ECO:0000259" key="10">
    <source>
        <dbReference type="PROSITE" id="PS50887"/>
    </source>
</evidence>
<dbReference type="Gene3D" id="1.20.120.160">
    <property type="entry name" value="HPT domain"/>
    <property type="match status" value="1"/>
</dbReference>
<evidence type="ECO:0000256" key="5">
    <source>
        <dbReference type="ARBA" id="ARBA00023134"/>
    </source>
</evidence>
<evidence type="ECO:0000313" key="13">
    <source>
        <dbReference type="Proteomes" id="UP000306790"/>
    </source>
</evidence>
<dbReference type="SUPFAM" id="SSF55073">
    <property type="entry name" value="Nucleotide cyclase"/>
    <property type="match status" value="1"/>
</dbReference>
<dbReference type="InterPro" id="IPR036641">
    <property type="entry name" value="HPT_dom_sf"/>
</dbReference>
<sequence>MKQDNKHIAMAAAQEKISRLRQGFLRRIPDMLAQAERLLIQLVEEPSEGCRKQLHILLHSIHGSAGSFGFTPLANASAEGERLLADPVLEQSKLHSDELRRIIRWLYTLTQEQLNLEHRISDTDFKLPIASSRTNEGFVRRTSKPIYLCDDDVDQVELLATQLRCFGFTCHVFANTDDFTQAVLSQPPSVVIMDVSFPDNAYGGPLTMSDLKNKVGTSFPVLFLSCHSDFKARINAIKSGCDGYYVKPASITDLVQELHRLTQPSLKKPYQVLLIDDEPAVAEYNAEMLRMAGMEVHVLEKPQYLLHVLNSHPVDLVLMDYHMPEFSGEELTKLIRQIPQHIGLPIAYLSSETNKTAQLGAMRIGAEDFILKQADPQELIHAVSIRAERMRALRARMSQDSLSGLYNHSTTTHFLKSAIAEANYSGKPFCLVMVDLDRFKSINDTYGHVVGDQVIVGISQLFSHRLRSTDIVGRYGGEEFAIIMPNTKSETAALVVERLRKDYEQVVFSVNDTRFHSTFSAGIAQWQFGDRIEVLRERSDQALYAAKQKGRNTYCIAEEKERV</sequence>
<evidence type="ECO:0000259" key="11">
    <source>
        <dbReference type="PROSITE" id="PS50894"/>
    </source>
</evidence>
<feature type="domain" description="Response regulatory" evidence="9">
    <location>
        <begin position="145"/>
        <end position="262"/>
    </location>
</feature>
<dbReference type="SMART" id="SM00073">
    <property type="entry name" value="HPT"/>
    <property type="match status" value="1"/>
</dbReference>
<dbReference type="Pfam" id="PF00990">
    <property type="entry name" value="GGDEF"/>
    <property type="match status" value="1"/>
</dbReference>
<gene>
    <name evidence="12" type="ORF">DJ535_02460</name>
</gene>
<dbReference type="InterPro" id="IPR008207">
    <property type="entry name" value="Sig_transdc_His_kin_Hpt_dom"/>
</dbReference>
<reference evidence="12 13" key="1">
    <citation type="submission" date="2018-05" db="EMBL/GenBank/DDBJ databases">
        <title>Isolation and genomic analyses of lactose-positive bacteria from faecal samples of preterm neonates.</title>
        <authorList>
            <person name="Chen Y."/>
            <person name="Brook T.C."/>
            <person name="O'Neill I."/>
            <person name="Soe C.Z."/>
            <person name="Hall L.J."/>
            <person name="Hoyles L."/>
        </authorList>
    </citation>
    <scope>NUCLEOTIDE SEQUENCE [LARGE SCALE GENOMIC DNA]</scope>
    <source>
        <strain evidence="12 13">P080C CL</strain>
    </source>
</reference>
<dbReference type="PANTHER" id="PTHR45138">
    <property type="entry name" value="REGULATORY COMPONENTS OF SENSORY TRANSDUCTION SYSTEM"/>
    <property type="match status" value="1"/>
</dbReference>
<name>A0ABY2Q103_9ENTR</name>
<dbReference type="Pfam" id="PF01627">
    <property type="entry name" value="Hpt"/>
    <property type="match status" value="1"/>
</dbReference>
<dbReference type="InterPro" id="IPR000160">
    <property type="entry name" value="GGDEF_dom"/>
</dbReference>
<dbReference type="Proteomes" id="UP000306790">
    <property type="component" value="Unassembled WGS sequence"/>
</dbReference>
<dbReference type="PROSITE" id="PS50894">
    <property type="entry name" value="HPT"/>
    <property type="match status" value="1"/>
</dbReference>
<organism evidence="12 13">
    <name type="scientific">Citrobacter murliniae</name>
    <dbReference type="NCBI Taxonomy" id="67829"/>
    <lineage>
        <taxon>Bacteria</taxon>
        <taxon>Pseudomonadati</taxon>
        <taxon>Pseudomonadota</taxon>
        <taxon>Gammaproteobacteria</taxon>
        <taxon>Enterobacterales</taxon>
        <taxon>Enterobacteriaceae</taxon>
        <taxon>Citrobacter</taxon>
        <taxon>Citrobacter freundii complex</taxon>
    </lineage>
</organism>
<accession>A0ABY2Q103</accession>
<dbReference type="SUPFAM" id="SSF52172">
    <property type="entry name" value="CheY-like"/>
    <property type="match status" value="2"/>
</dbReference>
<dbReference type="PROSITE" id="PS50110">
    <property type="entry name" value="RESPONSE_REGULATORY"/>
    <property type="match status" value="2"/>
</dbReference>
<evidence type="ECO:0000256" key="1">
    <source>
        <dbReference type="ARBA" id="ARBA00001946"/>
    </source>
</evidence>
<evidence type="ECO:0000313" key="12">
    <source>
        <dbReference type="EMBL" id="THE42721.1"/>
    </source>
</evidence>
<evidence type="ECO:0000256" key="6">
    <source>
        <dbReference type="ARBA" id="ARBA00034247"/>
    </source>
</evidence>
<dbReference type="InterPro" id="IPR043128">
    <property type="entry name" value="Rev_trsase/Diguanyl_cyclase"/>
</dbReference>
<dbReference type="InterPro" id="IPR001789">
    <property type="entry name" value="Sig_transdc_resp-reg_receiver"/>
</dbReference>
<evidence type="ECO:0000256" key="4">
    <source>
        <dbReference type="ARBA" id="ARBA00023012"/>
    </source>
</evidence>
<dbReference type="NCBIfam" id="TIGR00254">
    <property type="entry name" value="GGDEF"/>
    <property type="match status" value="1"/>
</dbReference>
<dbReference type="RefSeq" id="WP_136345260.1">
    <property type="nucleotide sequence ID" value="NZ_QFVP01000001.1"/>
</dbReference>
<evidence type="ECO:0000256" key="8">
    <source>
        <dbReference type="PROSITE-ProRule" id="PRU00169"/>
    </source>
</evidence>
<comment type="caution">
    <text evidence="12">The sequence shown here is derived from an EMBL/GenBank/DDBJ whole genome shotgun (WGS) entry which is preliminary data.</text>
</comment>
<feature type="modified residue" description="Phosphohistidine" evidence="7">
    <location>
        <position position="59"/>
    </location>
</feature>
<dbReference type="InterPro" id="IPR029787">
    <property type="entry name" value="Nucleotide_cyclase"/>
</dbReference>
<evidence type="ECO:0000256" key="2">
    <source>
        <dbReference type="ARBA" id="ARBA00004665"/>
    </source>
</evidence>
<feature type="domain" description="GGDEF" evidence="10">
    <location>
        <begin position="427"/>
        <end position="559"/>
    </location>
</feature>
<dbReference type="Gene3D" id="3.30.70.270">
    <property type="match status" value="1"/>
</dbReference>
<dbReference type="CDD" id="cd00156">
    <property type="entry name" value="REC"/>
    <property type="match status" value="2"/>
</dbReference>
<dbReference type="CDD" id="cd01949">
    <property type="entry name" value="GGDEF"/>
    <property type="match status" value="1"/>
</dbReference>
<keyword evidence="8" id="KW-0597">Phosphoprotein</keyword>
<keyword evidence="13" id="KW-1185">Reference proteome</keyword>
<dbReference type="EC" id="2.7.7.65" evidence="3"/>